<dbReference type="EMBL" id="CAJSTJ010000162">
    <property type="protein sequence ID" value="CAG7563775.1"/>
    <property type="molecule type" value="Genomic_DNA"/>
</dbReference>
<evidence type="ECO:0000313" key="2">
    <source>
        <dbReference type="EMBL" id="CAG7563775.1"/>
    </source>
</evidence>
<accession>A0A8J2IVM1</accession>
<dbReference type="InterPro" id="IPR019183">
    <property type="entry name" value="NAA25_NatB_aux_su"/>
</dbReference>
<dbReference type="AlphaFoldDB" id="A0A8J2IVM1"/>
<keyword evidence="1" id="KW-0732">Signal</keyword>
<dbReference type="Pfam" id="PF09797">
    <property type="entry name" value="NatB_MDM20"/>
    <property type="match status" value="1"/>
</dbReference>
<protein>
    <submittedName>
        <fullName evidence="2">Uncharacterized protein</fullName>
    </submittedName>
</protein>
<evidence type="ECO:0000313" key="3">
    <source>
        <dbReference type="Proteomes" id="UP000693738"/>
    </source>
</evidence>
<organism evidence="2 3">
    <name type="scientific">Fusarium equiseti</name>
    <name type="common">Fusarium scirpi</name>
    <dbReference type="NCBI Taxonomy" id="61235"/>
    <lineage>
        <taxon>Eukaryota</taxon>
        <taxon>Fungi</taxon>
        <taxon>Dikarya</taxon>
        <taxon>Ascomycota</taxon>
        <taxon>Pezizomycotina</taxon>
        <taxon>Sordariomycetes</taxon>
        <taxon>Hypocreomycetidae</taxon>
        <taxon>Hypocreales</taxon>
        <taxon>Nectriaceae</taxon>
        <taxon>Fusarium</taxon>
        <taxon>Fusarium incarnatum-equiseti species complex</taxon>
    </lineage>
</organism>
<feature type="signal peptide" evidence="1">
    <location>
        <begin position="1"/>
        <end position="17"/>
    </location>
</feature>
<reference evidence="2" key="1">
    <citation type="submission" date="2021-05" db="EMBL/GenBank/DDBJ databases">
        <authorList>
            <person name="Khan N."/>
        </authorList>
    </citation>
    <scope>NUCLEOTIDE SEQUENCE</scope>
</reference>
<name>A0A8J2IVM1_FUSEQ</name>
<proteinExistence type="predicted"/>
<feature type="chain" id="PRO_5035305926" evidence="1">
    <location>
        <begin position="18"/>
        <end position="1224"/>
    </location>
</feature>
<evidence type="ECO:0000256" key="1">
    <source>
        <dbReference type="SAM" id="SignalP"/>
    </source>
</evidence>
<sequence>MIRLALVLSLLFVSILSSPQPHGGAEICGSPDKIDYTFIDPFLGDIDYGQPGITFTADYGDDTLRWFMVYQNAIDFKPYRAMKVYTIHVEVFPAHAPTCHTFSGRLVRGADINFNGEAHNLGTWAEVNWGNYPLAYGGVSVIEGNDGPIQFQSEDTNTPIMGFAHDIISVAPKQCREIKDSGSVALKPTDKNGYDEATRDYTKQVLRAEEVSIDKSSTATLAKVDLIFCTREAALVGQETRREAWNSMNRQQRPNLKNGVDLQLQSAFNDGNWAVVIRLAEKRAKTFNDQYYEIVKICAESQLDDPSSKFAAITAIDKFIREETVVKDVDGLDLLEWAAQGLNDEEDFPQTLGPLRARLVKAAPKDKIGASRCLESCLLHWDLVSAQQIAAILDRSFPQDRTFMFWNIVITHLLATSPQAPPEKKKLYGMLALKQIQRAAQLAEQDAGNDAKPQPRSIQTEEETLLFYDVTEKHGSKDDFEKLISSPVFNPLAQFRKGRKELLLRTIARYQQDQNYEAIFQLCKDCLSIEDENGQPNLLAADWKVWKHFIDAAVQIKTVNADVEKIVQELLLKFIGSPDLRPIYKRIILLARLSAAFNLVSNDEEDIIDNEPASFRLKELIGYINSQGTNAACFDDIKVFVEKLSSSALKYLAYDFATKLSEETEDPIKSARLRNLSLKLQYFAATCPSMYTTVPGETPMRKCVVSGTEVDASLPGPAFSVIAETALKVHKSLADLTSKDRSVEAEIRPELAVIAALCYIQAAFPPTTDISNSPTSYAPLLQALLLLEHQLSLTPKHSIISLLLVQLHLRVGSTSRAREIWETLGVKRTIMDSLAPIFYDRLSTISPAMISPQDETGWELLELLSSHFNVSLKLRMPRRLIDAFESGSYSSVISIPEYMENLRWGCTRAMSLVEETRTDRIMGEQFSEVFTDPRFSEVTDDKQLVETIDYGSFPSWDCSSRLPIYSRLRLGPPLTNRRAHLSLLSEAFHELLSYKPPAIYKASAAAAVPDQIFVLESLTQLSASFIRFSNGPSTDFTPQEATYFEVIGLLSTLIPFTTGINRANPVPEEFAQIIDTLKIALDTLKLELVSPTTASDQVKTLSTFHSLAIIRDTAAATKSAAQWIIAFNDREKERDRSGKSNLPKEVMTQIKELATVSEGALKEGKDTVAKLKEQVWGREFEPSVRRWIFEGAEDVLGVVGENAMKKLVKSWEANIKGWLGVKWS</sequence>
<gene>
    <name evidence="2" type="ORF">FEQUK3_LOCUS9489</name>
</gene>
<dbReference type="Proteomes" id="UP000693738">
    <property type="component" value="Unassembled WGS sequence"/>
</dbReference>
<comment type="caution">
    <text evidence="2">The sequence shown here is derived from an EMBL/GenBank/DDBJ whole genome shotgun (WGS) entry which is preliminary data.</text>
</comment>